<dbReference type="InterPro" id="IPR004449">
    <property type="entry name" value="SixA"/>
</dbReference>
<gene>
    <name evidence="1" type="ORF">J2W69_002433</name>
</gene>
<dbReference type="CDD" id="cd07067">
    <property type="entry name" value="HP_PGM_like"/>
    <property type="match status" value="1"/>
</dbReference>
<dbReference type="SUPFAM" id="SSF53254">
    <property type="entry name" value="Phosphoglycerate mutase-like"/>
    <property type="match status" value="1"/>
</dbReference>
<protein>
    <submittedName>
        <fullName evidence="1">Phosphohistidine phosphatase</fullName>
        <ecNumber evidence="1">3.1.3.-</ecNumber>
    </submittedName>
</protein>
<dbReference type="GO" id="GO:0016787">
    <property type="term" value="F:hydrolase activity"/>
    <property type="evidence" value="ECO:0007669"/>
    <property type="project" value="UniProtKB-KW"/>
</dbReference>
<keyword evidence="2" id="KW-1185">Reference proteome</keyword>
<reference evidence="1 2" key="1">
    <citation type="submission" date="2023-07" db="EMBL/GenBank/DDBJ databases">
        <title>Sorghum-associated microbial communities from plants grown in Nebraska, USA.</title>
        <authorList>
            <person name="Schachtman D."/>
        </authorList>
    </citation>
    <scope>NUCLEOTIDE SEQUENCE [LARGE SCALE GENOMIC DNA]</scope>
    <source>
        <strain evidence="1 2">4138</strain>
    </source>
</reference>
<name>A0ABU1W0K1_9GAMM</name>
<keyword evidence="1" id="KW-0378">Hydrolase</keyword>
<dbReference type="NCBIfam" id="TIGR00249">
    <property type="entry name" value="sixA"/>
    <property type="match status" value="1"/>
</dbReference>
<dbReference type="Proteomes" id="UP001257909">
    <property type="component" value="Unassembled WGS sequence"/>
</dbReference>
<evidence type="ECO:0000313" key="2">
    <source>
        <dbReference type="Proteomes" id="UP001257909"/>
    </source>
</evidence>
<accession>A0ABU1W0K1</accession>
<dbReference type="Pfam" id="PF00300">
    <property type="entry name" value="His_Phos_1"/>
    <property type="match status" value="1"/>
</dbReference>
<dbReference type="InterPro" id="IPR029033">
    <property type="entry name" value="His_PPase_superfam"/>
</dbReference>
<evidence type="ECO:0000313" key="1">
    <source>
        <dbReference type="EMBL" id="MDR7121482.1"/>
    </source>
</evidence>
<sequence length="163" mass="18217">MVNLVIMRHGEAEPQYLSDSERQLTAAGQAEVSEMAEWLHHHYSAFDRIFSSPYRRTVQTAAVLVQKGLLSQAVELNTDLVPEGNAQLVVDFLDMLYAENPQAKILLVSHMPLVSFLVEAFTRSGQTPIFDTAGMACIDYHQHRGMLLEYACPGMIHLIKSVS</sequence>
<organism evidence="1 2">
    <name type="scientific">Rheinheimera soli</name>
    <dbReference type="NCBI Taxonomy" id="443616"/>
    <lineage>
        <taxon>Bacteria</taxon>
        <taxon>Pseudomonadati</taxon>
        <taxon>Pseudomonadota</taxon>
        <taxon>Gammaproteobacteria</taxon>
        <taxon>Chromatiales</taxon>
        <taxon>Chromatiaceae</taxon>
        <taxon>Rheinheimera</taxon>
    </lineage>
</organism>
<proteinExistence type="predicted"/>
<comment type="caution">
    <text evidence="1">The sequence shown here is derived from an EMBL/GenBank/DDBJ whole genome shotgun (WGS) entry which is preliminary data.</text>
</comment>
<dbReference type="InterPro" id="IPR013078">
    <property type="entry name" value="His_Pase_superF_clade-1"/>
</dbReference>
<dbReference type="SMART" id="SM00855">
    <property type="entry name" value="PGAM"/>
    <property type="match status" value="1"/>
</dbReference>
<dbReference type="EC" id="3.1.3.-" evidence="1"/>
<dbReference type="EMBL" id="JAVDWR010000007">
    <property type="protein sequence ID" value="MDR7121482.1"/>
    <property type="molecule type" value="Genomic_DNA"/>
</dbReference>
<dbReference type="Gene3D" id="3.40.50.1240">
    <property type="entry name" value="Phosphoglycerate mutase-like"/>
    <property type="match status" value="1"/>
</dbReference>
<dbReference type="RefSeq" id="WP_310278700.1">
    <property type="nucleotide sequence ID" value="NZ_JAVDWR010000007.1"/>
</dbReference>